<keyword evidence="3" id="KW-0560">Oxidoreductase</keyword>
<dbReference type="SUPFAM" id="SSF48317">
    <property type="entry name" value="Acid phosphatase/Vanadium-dependent haloperoxidase"/>
    <property type="match status" value="1"/>
</dbReference>
<dbReference type="InterPro" id="IPR055161">
    <property type="entry name" value="NapH1-like_2nd"/>
</dbReference>
<evidence type="ECO:0000313" key="4">
    <source>
        <dbReference type="Proteomes" id="UP001569904"/>
    </source>
</evidence>
<feature type="domain" description="DUF6851" evidence="1">
    <location>
        <begin position="86"/>
        <end position="225"/>
    </location>
</feature>
<keyword evidence="4" id="KW-1185">Reference proteome</keyword>
<dbReference type="Pfam" id="PF21167">
    <property type="entry name" value="DUF6851"/>
    <property type="match status" value="1"/>
</dbReference>
<evidence type="ECO:0000259" key="1">
    <source>
        <dbReference type="Pfam" id="PF21167"/>
    </source>
</evidence>
<dbReference type="PANTHER" id="PTHR34599:SF2">
    <property type="entry name" value="TRAF-TYPE DOMAIN-CONTAINING PROTEIN"/>
    <property type="match status" value="1"/>
</dbReference>
<evidence type="ECO:0000313" key="3">
    <source>
        <dbReference type="EMBL" id="MFA1555625.1"/>
    </source>
</evidence>
<dbReference type="EMBL" id="JAXCEH010000011">
    <property type="protein sequence ID" value="MFA1555625.1"/>
    <property type="molecule type" value="Genomic_DNA"/>
</dbReference>
<dbReference type="Gene3D" id="1.10.606.20">
    <property type="match status" value="1"/>
</dbReference>
<dbReference type="InterPro" id="IPR052559">
    <property type="entry name" value="V-haloperoxidase"/>
</dbReference>
<dbReference type="RefSeq" id="WP_371942351.1">
    <property type="nucleotide sequence ID" value="NZ_JAXCEH010000011.1"/>
</dbReference>
<dbReference type="CDD" id="cd03398">
    <property type="entry name" value="PAP2_haloperoxidase"/>
    <property type="match status" value="1"/>
</dbReference>
<evidence type="ECO:0000259" key="2">
    <source>
        <dbReference type="Pfam" id="PF22778"/>
    </source>
</evidence>
<keyword evidence="3" id="KW-0575">Peroxidase</keyword>
<dbReference type="Pfam" id="PF22778">
    <property type="entry name" value="VCPO_2nd"/>
    <property type="match status" value="1"/>
</dbReference>
<reference evidence="3 4" key="1">
    <citation type="submission" date="2023-11" db="EMBL/GenBank/DDBJ databases">
        <title>Actinomadura monticuli sp. nov., isolated from volcanic ash.</title>
        <authorList>
            <person name="Lee S.D."/>
            <person name="Yang H."/>
            <person name="Kim I.S."/>
        </authorList>
    </citation>
    <scope>NUCLEOTIDE SEQUENCE [LARGE SCALE GENOMIC DNA]</scope>
    <source>
        <strain evidence="3 4">DSM 45346</strain>
    </source>
</reference>
<proteinExistence type="predicted"/>
<accession>A0ABV4QYB7</accession>
<organism evidence="3 4">
    <name type="scientific">Actinomadura chokoriensis</name>
    <dbReference type="NCBI Taxonomy" id="454156"/>
    <lineage>
        <taxon>Bacteria</taxon>
        <taxon>Bacillati</taxon>
        <taxon>Actinomycetota</taxon>
        <taxon>Actinomycetes</taxon>
        <taxon>Streptosporangiales</taxon>
        <taxon>Thermomonosporaceae</taxon>
        <taxon>Actinomadura</taxon>
    </lineage>
</organism>
<gene>
    <name evidence="3" type="ORF">SM436_18210</name>
</gene>
<dbReference type="EC" id="1.11.1.-" evidence="3"/>
<comment type="caution">
    <text evidence="3">The sequence shown here is derived from an EMBL/GenBank/DDBJ whole genome shotgun (WGS) entry which is preliminary data.</text>
</comment>
<dbReference type="PANTHER" id="PTHR34599">
    <property type="entry name" value="PEROXIDASE-RELATED"/>
    <property type="match status" value="1"/>
</dbReference>
<dbReference type="Proteomes" id="UP001569904">
    <property type="component" value="Unassembled WGS sequence"/>
</dbReference>
<dbReference type="InterPro" id="IPR049283">
    <property type="entry name" value="DUF6851"/>
</dbReference>
<dbReference type="GO" id="GO:0004601">
    <property type="term" value="F:peroxidase activity"/>
    <property type="evidence" value="ECO:0007669"/>
    <property type="project" value="UniProtKB-KW"/>
</dbReference>
<dbReference type="InterPro" id="IPR036938">
    <property type="entry name" value="PAP2/HPO_sf"/>
</dbReference>
<feature type="domain" description="Vanadium-dependent haloperoxidase NapH1-like second helical-bundle" evidence="2">
    <location>
        <begin position="335"/>
        <end position="501"/>
    </location>
</feature>
<protein>
    <submittedName>
        <fullName evidence="3">Vanadium-dependent haloperoxidase</fullName>
        <ecNumber evidence="3">1.11.1.-</ecNumber>
    </submittedName>
</protein>
<sequence>MSDRKRTRGFRGLRVTALCAAGLTAGTVSVLPAMDDRSSARAADFDFDRGNAITDVLWSRVGHVIKTQVSPKGNDATLVFRIAAMAAVAQFDAIAPYRERAVGLYSDLGRRPASEGATNRNKNIALLYASYRVYQSLVPAASGEWREMISSVGLDPDDDRENTTSAVGIGNMAGNAVVRGRAHDGMNQLGDEGGRRYNRQPYADYLGYRPVNSAYKLTDPSHWQPAVVTKGNGVFQVQQFITPQMSVTKPFSYDSPKQFVPPPPHNSDYRHNEKGYREQADQMLAASAGLDDRKKMIAEFFDDKFRGIGFSVGMIALNKHASLDTFVEHTAATDVAGFDALITSWYAKYKYNAVRPFSAIRFLYRGKRVTAWGGPGKGTVTDMPGEEWQSYLDVPDHTEYPSGSTSVCASAAQAGRRVFGTDDITLSFRFAKGSSLTEPGITPAADTVLSWNTWSEWVSQCAWSRVLGGVHFPSAVRASQEFGPKIGDRAYELVHAHAEGKARPIG</sequence>
<name>A0ABV4QYB7_9ACTN</name>